<comment type="caution">
    <text evidence="1">The sequence shown here is derived from an EMBL/GenBank/DDBJ whole genome shotgun (WGS) entry which is preliminary data.</text>
</comment>
<evidence type="ECO:0000313" key="1">
    <source>
        <dbReference type="EMBL" id="KKM79656.1"/>
    </source>
</evidence>
<dbReference type="AlphaFoldDB" id="A0A0F9KXU9"/>
<reference evidence="1" key="1">
    <citation type="journal article" date="2015" name="Nature">
        <title>Complex archaea that bridge the gap between prokaryotes and eukaryotes.</title>
        <authorList>
            <person name="Spang A."/>
            <person name="Saw J.H."/>
            <person name="Jorgensen S.L."/>
            <person name="Zaremba-Niedzwiedzka K."/>
            <person name="Martijn J."/>
            <person name="Lind A.E."/>
            <person name="van Eijk R."/>
            <person name="Schleper C."/>
            <person name="Guy L."/>
            <person name="Ettema T.J."/>
        </authorList>
    </citation>
    <scope>NUCLEOTIDE SEQUENCE</scope>
</reference>
<dbReference type="EMBL" id="LAZR01008305">
    <property type="protein sequence ID" value="KKM79656.1"/>
    <property type="molecule type" value="Genomic_DNA"/>
</dbReference>
<sequence>MKYDAHMIRHLHMATLFRANGVLQVLEVPDGYQADDILIDRDKLHIAIDNLESVLSEIRRLK</sequence>
<proteinExistence type="predicted"/>
<organism evidence="1">
    <name type="scientific">marine sediment metagenome</name>
    <dbReference type="NCBI Taxonomy" id="412755"/>
    <lineage>
        <taxon>unclassified sequences</taxon>
        <taxon>metagenomes</taxon>
        <taxon>ecological metagenomes</taxon>
    </lineage>
</organism>
<name>A0A0F9KXU9_9ZZZZ</name>
<accession>A0A0F9KXU9</accession>
<protein>
    <submittedName>
        <fullName evidence="1">Uncharacterized protein</fullName>
    </submittedName>
</protein>
<gene>
    <name evidence="1" type="ORF">LCGC14_1347800</name>
</gene>